<evidence type="ECO:0000313" key="3">
    <source>
        <dbReference type="Proteomes" id="UP000094008"/>
    </source>
</evidence>
<gene>
    <name evidence="2" type="ORF">A5779_23850</name>
</gene>
<sequence length="254" mass="27415">MMIAGVTNFGGYQNGFGAPPQYGFGAAPQYGYGAHAQIPTPPPATERIPPVGQILISALLILPTIPIFYAGSRPFRRAWLHEWPLGVAMWLPGVLLALYFVVVVVCWARPGRRLPAVATAGVVALFDTVLSGISHQLLQGGELDLSTRPSFVLPGWFYAVAHVLILVGYVAAWGLARRRNNIWVVGLVAAVVSALVVRWIYQTEAIDVFKASSSWINAWAVPMGAFVLSCLICWAIDAIASASRRPTTPQIPGR</sequence>
<feature type="transmembrane region" description="Helical" evidence="1">
    <location>
        <begin position="182"/>
        <end position="201"/>
    </location>
</feature>
<dbReference type="AlphaFoldDB" id="A0A1A0W5R1"/>
<keyword evidence="1" id="KW-0472">Membrane</keyword>
<keyword evidence="1" id="KW-1133">Transmembrane helix</keyword>
<comment type="caution">
    <text evidence="2">The sequence shown here is derived from an EMBL/GenBank/DDBJ whole genome shotgun (WGS) entry which is preliminary data.</text>
</comment>
<organism evidence="2 3">
    <name type="scientific">Mycolicibacterium peregrinum</name>
    <name type="common">Mycobacterium peregrinum</name>
    <dbReference type="NCBI Taxonomy" id="43304"/>
    <lineage>
        <taxon>Bacteria</taxon>
        <taxon>Bacillati</taxon>
        <taxon>Actinomycetota</taxon>
        <taxon>Actinomycetes</taxon>
        <taxon>Mycobacteriales</taxon>
        <taxon>Mycobacteriaceae</taxon>
        <taxon>Mycolicibacterium</taxon>
    </lineage>
</organism>
<feature type="transmembrane region" description="Helical" evidence="1">
    <location>
        <begin position="155"/>
        <end position="175"/>
    </location>
</feature>
<protein>
    <submittedName>
        <fullName evidence="2">Uncharacterized protein</fullName>
    </submittedName>
</protein>
<proteinExistence type="predicted"/>
<feature type="transmembrane region" description="Helical" evidence="1">
    <location>
        <begin position="114"/>
        <end position="135"/>
    </location>
</feature>
<keyword evidence="1" id="KW-0812">Transmembrane</keyword>
<feature type="transmembrane region" description="Helical" evidence="1">
    <location>
        <begin position="54"/>
        <end position="71"/>
    </location>
</feature>
<feature type="transmembrane region" description="Helical" evidence="1">
    <location>
        <begin position="83"/>
        <end position="107"/>
    </location>
</feature>
<accession>A0A1A0W5R1</accession>
<evidence type="ECO:0000256" key="1">
    <source>
        <dbReference type="SAM" id="Phobius"/>
    </source>
</evidence>
<feature type="transmembrane region" description="Helical" evidence="1">
    <location>
        <begin position="216"/>
        <end position="236"/>
    </location>
</feature>
<evidence type="ECO:0000313" key="2">
    <source>
        <dbReference type="EMBL" id="OBB91216.1"/>
    </source>
</evidence>
<dbReference type="Proteomes" id="UP000094008">
    <property type="component" value="Unassembled WGS sequence"/>
</dbReference>
<name>A0A1A0W5R1_MYCPR</name>
<reference evidence="3" key="1">
    <citation type="submission" date="2016-06" db="EMBL/GenBank/DDBJ databases">
        <authorList>
            <person name="Sutton G."/>
            <person name="Brinkac L."/>
            <person name="Sanka R."/>
            <person name="Adams M."/>
            <person name="Lau E."/>
            <person name="Mehaffy C."/>
            <person name="Tameris M."/>
            <person name="Hatherill M."/>
            <person name="Hanekom W."/>
            <person name="Mahomed H."/>
            <person name="Mcshane H."/>
        </authorList>
    </citation>
    <scope>NUCLEOTIDE SEQUENCE [LARGE SCALE GENOMIC DNA]</scope>
    <source>
        <strain evidence="3">852002-10433_SCH5171157</strain>
    </source>
</reference>
<dbReference type="EMBL" id="LZSY01000086">
    <property type="protein sequence ID" value="OBB91216.1"/>
    <property type="molecule type" value="Genomic_DNA"/>
</dbReference>